<reference evidence="3" key="1">
    <citation type="journal article" date="2019" name="Int. J. Syst. Evol. Microbiol.">
        <title>The Global Catalogue of Microorganisms (GCM) 10K type strain sequencing project: providing services to taxonomists for standard genome sequencing and annotation.</title>
        <authorList>
            <consortium name="The Broad Institute Genomics Platform"/>
            <consortium name="The Broad Institute Genome Sequencing Center for Infectious Disease"/>
            <person name="Wu L."/>
            <person name="Ma J."/>
        </authorList>
    </citation>
    <scope>NUCLEOTIDE SEQUENCE [LARGE SCALE GENOMIC DNA]</scope>
    <source>
        <strain evidence="3">JCM 13249</strain>
    </source>
</reference>
<gene>
    <name evidence="2" type="ORF">GCM10009681_49870</name>
</gene>
<organism evidence="2 3">
    <name type="scientific">Luedemannella helvata</name>
    <dbReference type="NCBI Taxonomy" id="349315"/>
    <lineage>
        <taxon>Bacteria</taxon>
        <taxon>Bacillati</taxon>
        <taxon>Actinomycetota</taxon>
        <taxon>Actinomycetes</taxon>
        <taxon>Micromonosporales</taxon>
        <taxon>Micromonosporaceae</taxon>
        <taxon>Luedemannella</taxon>
    </lineage>
</organism>
<name>A0ABP4XAS5_9ACTN</name>
<dbReference type="CDD" id="cd21631">
    <property type="entry name" value="RHH_CopG_NikR-like"/>
    <property type="match status" value="1"/>
</dbReference>
<evidence type="ECO:0000313" key="2">
    <source>
        <dbReference type="EMBL" id="GAA1772443.1"/>
    </source>
</evidence>
<feature type="domain" description="Ribbon-helix-helix protein CopG" evidence="1">
    <location>
        <begin position="20"/>
        <end position="51"/>
    </location>
</feature>
<dbReference type="Pfam" id="PF01402">
    <property type="entry name" value="RHH_1"/>
    <property type="match status" value="1"/>
</dbReference>
<keyword evidence="3" id="KW-1185">Reference proteome</keyword>
<dbReference type="EMBL" id="BAAALS010000032">
    <property type="protein sequence ID" value="GAA1772443.1"/>
    <property type="molecule type" value="Genomic_DNA"/>
</dbReference>
<evidence type="ECO:0000259" key="1">
    <source>
        <dbReference type="Pfam" id="PF01402"/>
    </source>
</evidence>
<evidence type="ECO:0000313" key="3">
    <source>
        <dbReference type="Proteomes" id="UP001500655"/>
    </source>
</evidence>
<dbReference type="Proteomes" id="UP001500655">
    <property type="component" value="Unassembled WGS sequence"/>
</dbReference>
<protein>
    <recommendedName>
        <fullName evidence="1">Ribbon-helix-helix protein CopG domain-containing protein</fullName>
    </recommendedName>
</protein>
<accession>A0ABP4XAS5</accession>
<proteinExistence type="predicted"/>
<comment type="caution">
    <text evidence="2">The sequence shown here is derived from an EMBL/GenBank/DDBJ whole genome shotgun (WGS) entry which is preliminary data.</text>
</comment>
<dbReference type="InterPro" id="IPR002145">
    <property type="entry name" value="CopG"/>
</dbReference>
<sequence length="100" mass="11089">MTFLPRCAVCVWYLTHMSLKRTTVYVDSEDLALIKAAAARRGIPEAEIIREGVHLAAMASREWTEPFFDEPLDLGGPVTAEDVTSVAKEAAARRSRRRAA</sequence>